<evidence type="ECO:0008006" key="4">
    <source>
        <dbReference type="Google" id="ProtNLM"/>
    </source>
</evidence>
<dbReference type="Proteomes" id="UP000179616">
    <property type="component" value="Unassembled WGS sequence"/>
</dbReference>
<proteinExistence type="predicted"/>
<protein>
    <recommendedName>
        <fullName evidence="4">TetR/AcrR family transcriptional regulator</fullName>
    </recommendedName>
</protein>
<evidence type="ECO:0000256" key="1">
    <source>
        <dbReference type="SAM" id="MobiDB-lite"/>
    </source>
</evidence>
<dbReference type="InterPro" id="IPR009057">
    <property type="entry name" value="Homeodomain-like_sf"/>
</dbReference>
<evidence type="ECO:0000313" key="3">
    <source>
        <dbReference type="Proteomes" id="UP000179616"/>
    </source>
</evidence>
<dbReference type="SUPFAM" id="SSF46689">
    <property type="entry name" value="Homeodomain-like"/>
    <property type="match status" value="1"/>
</dbReference>
<dbReference type="EMBL" id="MLIK01000019">
    <property type="protein sequence ID" value="OHU21266.1"/>
    <property type="molecule type" value="Genomic_DNA"/>
</dbReference>
<organism evidence="2 3">
    <name type="scientific">Mycobacteroides franklinii</name>
    <dbReference type="NCBI Taxonomy" id="948102"/>
    <lineage>
        <taxon>Bacteria</taxon>
        <taxon>Bacillati</taxon>
        <taxon>Actinomycetota</taxon>
        <taxon>Actinomycetes</taxon>
        <taxon>Mycobacteriales</taxon>
        <taxon>Mycobacteriaceae</taxon>
        <taxon>Mycobacteroides</taxon>
    </lineage>
</organism>
<feature type="compositionally biased region" description="Basic and acidic residues" evidence="1">
    <location>
        <begin position="1"/>
        <end position="14"/>
    </location>
</feature>
<comment type="caution">
    <text evidence="2">The sequence shown here is derived from an EMBL/GenBank/DDBJ whole genome shotgun (WGS) entry which is preliminary data.</text>
</comment>
<name>A0A1S1L622_9MYCO</name>
<accession>A0A1S1L622</accession>
<dbReference type="STRING" id="948102.BKG76_11375"/>
<evidence type="ECO:0000313" key="2">
    <source>
        <dbReference type="EMBL" id="OHU21266.1"/>
    </source>
</evidence>
<sequence length="225" mass="25355">MATHAEVSEPERRVGGPRTWAGDTPDERRAARREALLMAGIALLGHPNGPSVTTRAVCRESKLTQRYFYESFQDYDSFVEASYRRAWEIVRSSAVRNVAELTDKKQIIKAAVRSWTKVIANQPDVVRTILQAPDTESVLKEPALRQRADAELLALRVLDDVEDPLARTMIVRSVWGSLRTLFMSYMNDEMDCSLLDFESRCETILVRLLIPSECGNDGSGPRGRL</sequence>
<feature type="region of interest" description="Disordered" evidence="1">
    <location>
        <begin position="1"/>
        <end position="26"/>
    </location>
</feature>
<dbReference type="AlphaFoldDB" id="A0A1S1L622"/>
<dbReference type="Gene3D" id="1.10.357.10">
    <property type="entry name" value="Tetracycline Repressor, domain 2"/>
    <property type="match status" value="1"/>
</dbReference>
<gene>
    <name evidence="2" type="ORF">BKG76_11375</name>
</gene>
<reference evidence="2 3" key="1">
    <citation type="submission" date="2016-10" db="EMBL/GenBank/DDBJ databases">
        <title>Evaluation of Human, Veterinary and Environmental Mycobacterium chelonae Isolates by Core Genome Phylogenomic Analysis, Targeted Gene Comparison, and Anti-microbial Susceptibility Patterns: A Tale of Mistaken Identities.</title>
        <authorList>
            <person name="Fogelson S.B."/>
            <person name="Camus A.C."/>
            <person name="Lorenz W."/>
            <person name="Vasireddy R."/>
            <person name="Vasireddy S."/>
            <person name="Smith T."/>
            <person name="Brown-Elliott B.A."/>
            <person name="Wallace R.J.Jr."/>
            <person name="Hasan N.A."/>
            <person name="Reischl U."/>
            <person name="Sanchez S."/>
        </authorList>
    </citation>
    <scope>NUCLEOTIDE SEQUENCE [LARGE SCALE GENOMIC DNA]</scope>
    <source>
        <strain evidence="2 3">1559</strain>
    </source>
</reference>